<dbReference type="Gene3D" id="3.40.50.300">
    <property type="entry name" value="P-loop containing nucleotide triphosphate hydrolases"/>
    <property type="match status" value="1"/>
</dbReference>
<reference evidence="4" key="1">
    <citation type="submission" date="2021-03" db="EMBL/GenBank/DDBJ databases">
        <authorList>
            <person name="Jaffe A."/>
        </authorList>
    </citation>
    <scope>NUCLEOTIDE SEQUENCE</scope>
    <source>
        <strain evidence="4">RIFCSPHIGHO2_01_FULL_AR10_44_11</strain>
    </source>
</reference>
<protein>
    <recommendedName>
        <fullName evidence="3">KaiC domain-containing protein</fullName>
    </recommendedName>
</protein>
<dbReference type="GO" id="GO:0005524">
    <property type="term" value="F:ATP binding"/>
    <property type="evidence" value="ECO:0007669"/>
    <property type="project" value="UniProtKB-KW"/>
</dbReference>
<evidence type="ECO:0000256" key="1">
    <source>
        <dbReference type="ARBA" id="ARBA00022741"/>
    </source>
</evidence>
<dbReference type="SUPFAM" id="SSF52540">
    <property type="entry name" value="P-loop containing nucleoside triphosphate hydrolases"/>
    <property type="match status" value="1"/>
</dbReference>
<name>A0A8T4KU12_9ARCH</name>
<evidence type="ECO:0000256" key="2">
    <source>
        <dbReference type="ARBA" id="ARBA00022840"/>
    </source>
</evidence>
<proteinExistence type="predicted"/>
<evidence type="ECO:0000259" key="3">
    <source>
        <dbReference type="PROSITE" id="PS51146"/>
    </source>
</evidence>
<dbReference type="PROSITE" id="PS51146">
    <property type="entry name" value="KAIC"/>
    <property type="match status" value="1"/>
</dbReference>
<dbReference type="InterPro" id="IPR010624">
    <property type="entry name" value="KaiC_dom"/>
</dbReference>
<dbReference type="Proteomes" id="UP000677687">
    <property type="component" value="Unassembled WGS sequence"/>
</dbReference>
<dbReference type="AlphaFoldDB" id="A0A8T4KU12"/>
<dbReference type="InterPro" id="IPR027417">
    <property type="entry name" value="P-loop_NTPase"/>
</dbReference>
<dbReference type="EMBL" id="JAGVWD010000032">
    <property type="protein sequence ID" value="MBS3057424.1"/>
    <property type="molecule type" value="Genomic_DNA"/>
</dbReference>
<evidence type="ECO:0000313" key="4">
    <source>
        <dbReference type="EMBL" id="MBS3057424.1"/>
    </source>
</evidence>
<keyword evidence="1" id="KW-0547">Nucleotide-binding</keyword>
<dbReference type="InterPro" id="IPR014774">
    <property type="entry name" value="KaiC-like_dom"/>
</dbReference>
<accession>A0A8T4KU12</accession>
<comment type="caution">
    <text evidence="4">The sequence shown here is derived from an EMBL/GenBank/DDBJ whole genome shotgun (WGS) entry which is preliminary data.</text>
</comment>
<feature type="domain" description="KaiC" evidence="3">
    <location>
        <begin position="6"/>
        <end position="232"/>
    </location>
</feature>
<evidence type="ECO:0000313" key="5">
    <source>
        <dbReference type="Proteomes" id="UP000677687"/>
    </source>
</evidence>
<sequence>MAADLERTKTGLVGLDKLIGGGIPKGNLVVMSGDPGSGKTCLCLQFLYEGATKFNENGVFISLEEDVEELEKFSTLFDWDFKELIAKKKIKIVNVELYDFDKLLTTIEDTVSSINAERLVIDPGVVFRLYFKTELEARKRILGLGKMLKRMNVTTVITNELSMERAKSLYGLEEYVADGVILLYHTKLENRFVRSIGILKMRGTKISEKLHPLEISKEGVKVLSEQELFEEI</sequence>
<dbReference type="PRINTS" id="PR01874">
    <property type="entry name" value="DNAREPAIRADA"/>
</dbReference>
<gene>
    <name evidence="4" type="ORF">J4415_02240</name>
</gene>
<organism evidence="4 5">
    <name type="scientific">Candidatus Iainarchaeum sp</name>
    <dbReference type="NCBI Taxonomy" id="3101447"/>
    <lineage>
        <taxon>Archaea</taxon>
        <taxon>Candidatus Iainarchaeota</taxon>
        <taxon>Candidatus Iainarchaeia</taxon>
        <taxon>Candidatus Iainarchaeales</taxon>
        <taxon>Candidatus Iainarchaeaceae</taxon>
        <taxon>Candidatus Iainarchaeum</taxon>
    </lineage>
</organism>
<keyword evidence="2" id="KW-0067">ATP-binding</keyword>
<dbReference type="PANTHER" id="PTHR43637">
    <property type="entry name" value="UPF0273 PROTEIN TM_0370"/>
    <property type="match status" value="1"/>
</dbReference>
<reference evidence="4" key="2">
    <citation type="submission" date="2021-05" db="EMBL/GenBank/DDBJ databases">
        <title>Protein family content uncovers lineage relationships and bacterial pathway maintenance mechanisms in DPANN archaea.</title>
        <authorList>
            <person name="Castelle C.J."/>
            <person name="Meheust R."/>
            <person name="Jaffe A.L."/>
            <person name="Seitz K."/>
            <person name="Gong X."/>
            <person name="Baker B.J."/>
            <person name="Banfield J.F."/>
        </authorList>
    </citation>
    <scope>NUCLEOTIDE SEQUENCE</scope>
    <source>
        <strain evidence="4">RIFCSPHIGHO2_01_FULL_AR10_44_11</strain>
    </source>
</reference>
<dbReference type="Pfam" id="PF06745">
    <property type="entry name" value="ATPase"/>
    <property type="match status" value="1"/>
</dbReference>